<comment type="caution">
    <text evidence="2">The sequence shown here is derived from an EMBL/GenBank/DDBJ whole genome shotgun (WGS) entry which is preliminary data.</text>
</comment>
<dbReference type="Proteomes" id="UP000238479">
    <property type="component" value="Chromosome 1"/>
</dbReference>
<name>A0A2P6SEC7_ROSCH</name>
<evidence type="ECO:0000313" key="2">
    <source>
        <dbReference type="EMBL" id="PRQ57025.1"/>
    </source>
</evidence>
<dbReference type="OMA" id="CSEANDD"/>
<reference evidence="2 3" key="1">
    <citation type="journal article" date="2018" name="Nat. Genet.">
        <title>The Rosa genome provides new insights in the design of modern roses.</title>
        <authorList>
            <person name="Bendahmane M."/>
        </authorList>
    </citation>
    <scope>NUCLEOTIDE SEQUENCE [LARGE SCALE GENOMIC DNA]</scope>
    <source>
        <strain evidence="3">cv. Old Blush</strain>
    </source>
</reference>
<dbReference type="AlphaFoldDB" id="A0A2P6SEC7"/>
<gene>
    <name evidence="2" type="ORF">RchiOBHm_Chr1g0343741</name>
</gene>
<sequence>MEADLREIWADRIRYNNFVFKATISADPILNAKDCINVVVIYEDYCRLAFIRLNKLKTLHGLMLTTYVDNRWTLIREVVHTEDKFYAMNRWSQLLSFDITAQSNLNVKLVGHKISGTKFMQRYLVYSTEKKLLMVDRYCFYEKVDGFSKRVTKEFKVFYFNFDRCEWTEKKTLGDVALFIGDNSSISVLASNFSGCKPNCIYFNHDCDRIGKDFKHYNFAVYNVETGIVSQPYAKYANTLVNMANRPCIWIVPTFQASD</sequence>
<evidence type="ECO:0000259" key="1">
    <source>
        <dbReference type="Pfam" id="PF03478"/>
    </source>
</evidence>
<organism evidence="2 3">
    <name type="scientific">Rosa chinensis</name>
    <name type="common">China rose</name>
    <dbReference type="NCBI Taxonomy" id="74649"/>
    <lineage>
        <taxon>Eukaryota</taxon>
        <taxon>Viridiplantae</taxon>
        <taxon>Streptophyta</taxon>
        <taxon>Embryophyta</taxon>
        <taxon>Tracheophyta</taxon>
        <taxon>Spermatophyta</taxon>
        <taxon>Magnoliopsida</taxon>
        <taxon>eudicotyledons</taxon>
        <taxon>Gunneridae</taxon>
        <taxon>Pentapetalae</taxon>
        <taxon>rosids</taxon>
        <taxon>fabids</taxon>
        <taxon>Rosales</taxon>
        <taxon>Rosaceae</taxon>
        <taxon>Rosoideae</taxon>
        <taxon>Rosoideae incertae sedis</taxon>
        <taxon>Rosa</taxon>
    </lineage>
</organism>
<dbReference type="Gramene" id="PRQ57025">
    <property type="protein sequence ID" value="PRQ57025"/>
    <property type="gene ID" value="RchiOBHm_Chr1g0343741"/>
</dbReference>
<dbReference type="OrthoDB" id="1855887at2759"/>
<protein>
    <recommendedName>
        <fullName evidence="1">KIB1-4 beta-propeller domain-containing protein</fullName>
    </recommendedName>
</protein>
<feature type="domain" description="KIB1-4 beta-propeller" evidence="1">
    <location>
        <begin position="17"/>
        <end position="223"/>
    </location>
</feature>
<keyword evidence="3" id="KW-1185">Reference proteome</keyword>
<accession>A0A2P6SEC7</accession>
<proteinExistence type="predicted"/>
<evidence type="ECO:0000313" key="3">
    <source>
        <dbReference type="Proteomes" id="UP000238479"/>
    </source>
</evidence>
<dbReference type="Pfam" id="PF03478">
    <property type="entry name" value="Beta-prop_KIB1-4"/>
    <property type="match status" value="1"/>
</dbReference>
<dbReference type="PANTHER" id="PTHR44259">
    <property type="entry name" value="OS07G0183000 PROTEIN-RELATED"/>
    <property type="match status" value="1"/>
</dbReference>
<dbReference type="PANTHER" id="PTHR44259:SF107">
    <property type="entry name" value="F-BOX PROTEIN SKIP23-LIKE"/>
    <property type="match status" value="1"/>
</dbReference>
<dbReference type="EMBL" id="PDCK01000039">
    <property type="protein sequence ID" value="PRQ57025.1"/>
    <property type="molecule type" value="Genomic_DNA"/>
</dbReference>
<dbReference type="InterPro" id="IPR005174">
    <property type="entry name" value="KIB1-4_b-propeller"/>
</dbReference>
<dbReference type="InterPro" id="IPR050942">
    <property type="entry name" value="F-box_BR-signaling"/>
</dbReference>
<dbReference type="STRING" id="74649.A0A2P6SEC7"/>